<dbReference type="AlphaFoldDB" id="A7MYG7"/>
<organism evidence="1 2">
    <name type="scientific">Vibrio campbellii (strain ATCC BAA-1116)</name>
    <dbReference type="NCBI Taxonomy" id="2902295"/>
    <lineage>
        <taxon>Bacteria</taxon>
        <taxon>Pseudomonadati</taxon>
        <taxon>Pseudomonadota</taxon>
        <taxon>Gammaproteobacteria</taxon>
        <taxon>Vibrionales</taxon>
        <taxon>Vibrionaceae</taxon>
        <taxon>Vibrio</taxon>
    </lineage>
</organism>
<dbReference type="EMBL" id="CP000789">
    <property type="protein sequence ID" value="ABU71554.1"/>
    <property type="molecule type" value="Genomic_DNA"/>
</dbReference>
<evidence type="ECO:0000313" key="1">
    <source>
        <dbReference type="EMBL" id="ABU71554.1"/>
    </source>
</evidence>
<accession>A7MYG7</accession>
<reference evidence="1 2" key="1">
    <citation type="submission" date="2007-08" db="EMBL/GenBank/DDBJ databases">
        <authorList>
            <consortium name="The Vibrio harveyi Genome Sequencing Project"/>
            <person name="Bassler B."/>
            <person name="Clifton S.W."/>
            <person name="Fulton L."/>
            <person name="Delehaunty K."/>
            <person name="Fronick C."/>
            <person name="Harrison M."/>
            <person name="Markivic C."/>
            <person name="Fulton R."/>
            <person name="Tin-Wollam A.-M."/>
            <person name="Shah N."/>
            <person name="Pepin K."/>
            <person name="Nash W."/>
            <person name="Thiruvilangam P."/>
            <person name="Bhonagiri V."/>
            <person name="Waters C."/>
            <person name="Tu K.C."/>
            <person name="Irgon J."/>
            <person name="Wilson R.K."/>
        </authorList>
    </citation>
    <scope>NUCLEOTIDE SEQUENCE [LARGE SCALE GENOMIC DNA]</scope>
    <source>
        <strain evidence="2">ATCC BAA-1116 / BB120</strain>
    </source>
</reference>
<sequence>MKQGVGNDVVKVVVVVKVSFDLHSQGSVVGGLQEYGGSVF</sequence>
<dbReference type="Proteomes" id="UP000008152">
    <property type="component" value="Chromosome I"/>
</dbReference>
<proteinExistence type="predicted"/>
<protein>
    <submittedName>
        <fullName evidence="1">Uncharacterized protein</fullName>
    </submittedName>
</protein>
<name>A7MYG7_VIBC1</name>
<evidence type="ECO:0000313" key="2">
    <source>
        <dbReference type="Proteomes" id="UP000008152"/>
    </source>
</evidence>
<dbReference type="KEGG" id="vha:VIBHAR_02593"/>
<gene>
    <name evidence="1" type="ordered locus">VIBHAR_02593</name>
</gene>